<organism evidence="2 3">
    <name type="scientific">Streptomyces kunmingensis</name>
    <dbReference type="NCBI Taxonomy" id="68225"/>
    <lineage>
        <taxon>Bacteria</taxon>
        <taxon>Bacillati</taxon>
        <taxon>Actinomycetota</taxon>
        <taxon>Actinomycetes</taxon>
        <taxon>Kitasatosporales</taxon>
        <taxon>Streptomycetaceae</taxon>
        <taxon>Streptomyces</taxon>
    </lineage>
</organism>
<dbReference type="RefSeq" id="WP_324766202.1">
    <property type="nucleotide sequence ID" value="NZ_BAAATS010000017.1"/>
</dbReference>
<reference evidence="2 3" key="1">
    <citation type="submission" date="2022-10" db="EMBL/GenBank/DDBJ databases">
        <authorList>
            <person name="Xie J."/>
            <person name="Shen N."/>
        </authorList>
    </citation>
    <scope>NUCLEOTIDE SEQUENCE [LARGE SCALE GENOMIC DNA]</scope>
    <source>
        <strain evidence="2 3">DSM 41681</strain>
    </source>
</reference>
<sequence>MVLTLNVAVLLAIIIFLRVRRRVQARSRADQWLTVAIVMVFGLLIAPTDFGQGVLNAVAQAAQGISEAGSP</sequence>
<accession>A0ABU6C3C0</accession>
<evidence type="ECO:0000313" key="2">
    <source>
        <dbReference type="EMBL" id="MEB3959216.1"/>
    </source>
</evidence>
<protein>
    <recommendedName>
        <fullName evidence="4">DUF2304 domain-containing protein</fullName>
    </recommendedName>
</protein>
<keyword evidence="1" id="KW-1133">Transmembrane helix</keyword>
<keyword evidence="3" id="KW-1185">Reference proteome</keyword>
<gene>
    <name evidence="2" type="ORF">OKJ48_02935</name>
</gene>
<dbReference type="Proteomes" id="UP001352223">
    <property type="component" value="Unassembled WGS sequence"/>
</dbReference>
<dbReference type="EMBL" id="JAOZYB010000009">
    <property type="protein sequence ID" value="MEB3959216.1"/>
    <property type="molecule type" value="Genomic_DNA"/>
</dbReference>
<comment type="caution">
    <text evidence="2">The sequence shown here is derived from an EMBL/GenBank/DDBJ whole genome shotgun (WGS) entry which is preliminary data.</text>
</comment>
<keyword evidence="1" id="KW-0472">Membrane</keyword>
<feature type="transmembrane region" description="Helical" evidence="1">
    <location>
        <begin position="31"/>
        <end position="50"/>
    </location>
</feature>
<evidence type="ECO:0000313" key="3">
    <source>
        <dbReference type="Proteomes" id="UP001352223"/>
    </source>
</evidence>
<name>A0ABU6C3C0_9ACTN</name>
<keyword evidence="1" id="KW-0812">Transmembrane</keyword>
<proteinExistence type="predicted"/>
<evidence type="ECO:0000256" key="1">
    <source>
        <dbReference type="SAM" id="Phobius"/>
    </source>
</evidence>
<evidence type="ECO:0008006" key="4">
    <source>
        <dbReference type="Google" id="ProtNLM"/>
    </source>
</evidence>